<dbReference type="EMBL" id="LFND01000007">
    <property type="protein sequence ID" value="KMQ59348.1"/>
    <property type="molecule type" value="Genomic_DNA"/>
</dbReference>
<feature type="domain" description="DUF4132" evidence="1">
    <location>
        <begin position="1310"/>
        <end position="1483"/>
    </location>
</feature>
<dbReference type="STRING" id="558151.ACM46_19745"/>
<proteinExistence type="predicted"/>
<name>A0A0J7HYN1_9FLAO</name>
<dbReference type="Pfam" id="PF18991">
    <property type="entry name" value="DUF5724"/>
    <property type="match status" value="1"/>
</dbReference>
<evidence type="ECO:0000313" key="4">
    <source>
        <dbReference type="EMBL" id="KMQ59348.1"/>
    </source>
</evidence>
<dbReference type="PATRIC" id="fig|558151.6.peg.4155"/>
<feature type="domain" description="DUF5724" evidence="2">
    <location>
        <begin position="73"/>
        <end position="1269"/>
    </location>
</feature>
<organism evidence="4 5">
    <name type="scientific">Chryseobacterium angstadtii</name>
    <dbReference type="NCBI Taxonomy" id="558151"/>
    <lineage>
        <taxon>Bacteria</taxon>
        <taxon>Pseudomonadati</taxon>
        <taxon>Bacteroidota</taxon>
        <taxon>Flavobacteriia</taxon>
        <taxon>Flavobacteriales</taxon>
        <taxon>Weeksellaceae</taxon>
        <taxon>Chryseobacterium group</taxon>
        <taxon>Chryseobacterium</taxon>
    </lineage>
</organism>
<dbReference type="InterPro" id="IPR043782">
    <property type="entry name" value="DUF5724"/>
</dbReference>
<evidence type="ECO:0000259" key="1">
    <source>
        <dbReference type="Pfam" id="PF13569"/>
    </source>
</evidence>
<dbReference type="InterPro" id="IPR025406">
    <property type="entry name" value="DUF4132"/>
</dbReference>
<keyword evidence="5" id="KW-1185">Reference proteome</keyword>
<accession>A0A0J7HYN1</accession>
<evidence type="ECO:0000259" key="2">
    <source>
        <dbReference type="Pfam" id="PF18991"/>
    </source>
</evidence>
<dbReference type="Proteomes" id="UP000036261">
    <property type="component" value="Unassembled WGS sequence"/>
</dbReference>
<feature type="domain" description="DUF7737" evidence="3">
    <location>
        <begin position="1573"/>
        <end position="1674"/>
    </location>
</feature>
<dbReference type="InterPro" id="IPR056639">
    <property type="entry name" value="DUF7737"/>
</dbReference>
<dbReference type="OrthoDB" id="9763697at2"/>
<protein>
    <recommendedName>
        <fullName evidence="6">DUF4132 domain-containing protein</fullName>
    </recommendedName>
</protein>
<comment type="caution">
    <text evidence="4">The sequence shown here is derived from an EMBL/GenBank/DDBJ whole genome shotgun (WGS) entry which is preliminary data.</text>
</comment>
<reference evidence="4 5" key="1">
    <citation type="journal article" date="2013" name="Int. J. Syst. Evol. Microbiol.">
        <title>Chryseobacterium angstadtii sp. nov., isolated from a newt tank.</title>
        <authorList>
            <person name="Kirk K.E."/>
            <person name="Hoffman J.A."/>
            <person name="Smith K.A."/>
            <person name="Strahan B.L."/>
            <person name="Failor K.C."/>
            <person name="Krebs J.E."/>
            <person name="Gale A.N."/>
            <person name="Do T.D."/>
            <person name="Sontag T.C."/>
            <person name="Batties A.M."/>
            <person name="Mistiszyn K."/>
            <person name="Newman J.D."/>
        </authorList>
    </citation>
    <scope>NUCLEOTIDE SEQUENCE [LARGE SCALE GENOMIC DNA]</scope>
    <source>
        <strain evidence="4 5">KM</strain>
    </source>
</reference>
<gene>
    <name evidence="4" type="ORF">ACM46_19745</name>
</gene>
<dbReference type="Pfam" id="PF24879">
    <property type="entry name" value="DUF7737"/>
    <property type="match status" value="1"/>
</dbReference>
<evidence type="ECO:0000313" key="5">
    <source>
        <dbReference type="Proteomes" id="UP000036261"/>
    </source>
</evidence>
<evidence type="ECO:0008006" key="6">
    <source>
        <dbReference type="Google" id="ProtNLM"/>
    </source>
</evidence>
<dbReference type="RefSeq" id="WP_048508405.1">
    <property type="nucleotide sequence ID" value="NZ_LFND01000007.1"/>
</dbReference>
<sequence>MEIKEKLESKKIVNYYKSLRKDLKEQTEKGFISQLFSKPKLKREVAELGLLILGKFNYYQELTLGCEQAEKLKKYIKPNIWEDKDYYKLLEYFFGDNAGLVKHAWDKMPYKMYQTGYYRRSFRAPNNERYIMLNQVNLIGSLIQFPSIYSYGDGGEQYYNLSLEEQIIYDTQISNNSYQFYLWSAAIDTGNTAIYQLIEDIIFNKHPEGKVSRNIIKALLNSEQQHCWELVEKLLLAAQRQEGLRQTVLEALDETSIGALQYMTHVIVEHKLTRFSSVVRAIDTWTGLGWDAEKESVVKNIVSLADTYFTNPELIPDAIRSKNNNEVYMALWVQSVWDVEKAVPYLHQLYDTGNVEKKCLAIKFAVETFDPYIQMPLYYKAVLEGDLQVLAFAGGPLSTLLNANVTSKFFINNPDYPDFFEKLHDLTKKIDVKEKKFEGKVFSWLTSTFSKSHLYASMFYLVGEDQSRLDKVLSYFDQFELSLREQLSRSILGDFYCYSYSYNFGKKKEVVTPFQKEFAFRIIKDRGESMVASGINVLQQNPLNKEEIMLFADLFKRKGGTLRKKLIELVVQQEDSIITPLVEELADKGDIEQRTASLDIMLQLRKDKRVSAQIGIWIQKYSEKSKISEREQSLLDQLNPSEDKKVLSAENGFGFYDPSVISKYRLPKADAGSVYVQAVKKDKYGFTQSMNHIKGELKKLNDLFLKHKDHEYEVEGWNGSTITVLMGNTFRHIRNNTENFTPEQLAANYPLHEVWKQWYENSGLQPRDLFLLTFTESCDRKKFRDFLENYVFYHKDMMPNPMKSDYYWDNPVKKILESLQYQFVFEEKTDFLLDACSNLFAHLPADILQYKAKESDYYYGYGGSGWQQLGFFNVFLQAIPFKNLTDEQYIKQWNLYRWMQHNGLEGNIKHAVPNFYLFCKAYELKKITKDELYEGIFTADSVIRDLTVRTHSHYQERYLETFPFLKPIIEEIQNKFLDVELIRGDSNTAVSQFVQEFQTVYGAHRLVQLLKGLGKSSLYANYIYSYGRESMTKQKLFSYLISNCYPTANDTQESFNEMMKKEKIAELRLIQAAVYAPQWQKLISSYLGWKGLDSAIWWMHAHTKTSAYQAQNSELESEVAKYSSVDVQEFQDGAVDKDWFTAAYKELGKARWEMLYESAKYISDGNGHRRARLYSDTLTGDLKIKEVTAKVKDKRDQDYLRVYGLVPLSKTNPEKDVLSRYEYIQQFKKESKEFGSMKQASEALAIRVALENLARNAGYPDPVRLTWAMETKQIQTILSKETQVTIDGVTVGLIIENDGKAEIVVFRDDKQLKSIPPKIKKDKAIVELGNYRKIMREQWTRSRKGLEEAMIRGDEFLFAEIKNLFEHPVIVKHLEKLVFISNDDKIGFYHDGNLVNAHGEIQELKEDAALRIAHCVDLHQHSVWSDYQHYCFTEKLIQPFKQIFRELYVPTADELKEKSVSRRYAGHQVQPKQTLALLKTRGWKVDYEEGLQKVYHKEGFQVKLYAIANWFSPAEVEHPTLETIEFHSLKDYKNIPFENINPRLFSEVMRDIDLVVSVAHVGGVDPEASHSSIEMRAVLMKETARLFKLDNVSIEGSHVLVKGKMAEYSVHLGSAVVHQVPGKYLSILPVHSQHRGRLFLPFADDDPKSAEVISKVLLLAKDNEIQDPTILTQIKQEYK</sequence>
<dbReference type="Pfam" id="PF13569">
    <property type="entry name" value="DUF4132"/>
    <property type="match status" value="1"/>
</dbReference>
<evidence type="ECO:0000259" key="3">
    <source>
        <dbReference type="Pfam" id="PF24879"/>
    </source>
</evidence>